<organism evidence="2 3">
    <name type="scientific">Neisseria zalophi</name>
    <dbReference type="NCBI Taxonomy" id="640030"/>
    <lineage>
        <taxon>Bacteria</taxon>
        <taxon>Pseudomonadati</taxon>
        <taxon>Pseudomonadota</taxon>
        <taxon>Betaproteobacteria</taxon>
        <taxon>Neisseriales</taxon>
        <taxon>Neisseriaceae</taxon>
        <taxon>Neisseria</taxon>
    </lineage>
</organism>
<keyword evidence="3" id="KW-1185">Reference proteome</keyword>
<dbReference type="AlphaFoldDB" id="A0A5J6Q275"/>
<accession>A0A5J6Q275</accession>
<protein>
    <recommendedName>
        <fullName evidence="1">DUF7832 domain-containing protein</fullName>
    </recommendedName>
</protein>
<dbReference type="KEGG" id="nzl:D0T92_11120"/>
<sequence length="144" mass="16630">MYDHISFHTEENYPADLPETNAAHHIGYYYAWAVSQDLHSPEAENLPQFEALQHGTISGAEFVLNQLKGGIDETCFNDLGNRFTQYYYNDDEEGYGNFLTDYFLALGIEDENGFYHTKNTPAIQQRLNPVFQTAFEEWLDSMKP</sequence>
<reference evidence="2 3" key="1">
    <citation type="submission" date="2018-08" db="EMBL/GenBank/DDBJ databases">
        <title>Neisseria zalophi ATCC BAA-2455 complete genome.</title>
        <authorList>
            <person name="Veseli I.A."/>
            <person name="Buttler R."/>
            <person name="Mascarenhas dos Santos A.C."/>
            <person name="Pombert J.-F."/>
        </authorList>
    </citation>
    <scope>NUCLEOTIDE SEQUENCE [LARGE SCALE GENOMIC DNA]</scope>
    <source>
        <strain evidence="2 3">ATCC BAA-2455</strain>
    </source>
</reference>
<name>A0A5J6Q275_9NEIS</name>
<dbReference type="RefSeq" id="WP_151052869.1">
    <property type="nucleotide sequence ID" value="NZ_CP031700.1"/>
</dbReference>
<gene>
    <name evidence="2" type="ORF">D0T92_11120</name>
</gene>
<evidence type="ECO:0000259" key="1">
    <source>
        <dbReference type="Pfam" id="PF25191"/>
    </source>
</evidence>
<dbReference type="Pfam" id="PF25191">
    <property type="entry name" value="DUF7832"/>
    <property type="match status" value="1"/>
</dbReference>
<dbReference type="Proteomes" id="UP000325713">
    <property type="component" value="Chromosome"/>
</dbReference>
<evidence type="ECO:0000313" key="2">
    <source>
        <dbReference type="EMBL" id="QEY27030.1"/>
    </source>
</evidence>
<proteinExistence type="predicted"/>
<dbReference type="OrthoDB" id="4827574at2"/>
<evidence type="ECO:0000313" key="3">
    <source>
        <dbReference type="Proteomes" id="UP000325713"/>
    </source>
</evidence>
<dbReference type="EMBL" id="CP031700">
    <property type="protein sequence ID" value="QEY27030.1"/>
    <property type="molecule type" value="Genomic_DNA"/>
</dbReference>
<feature type="domain" description="DUF7832" evidence="1">
    <location>
        <begin position="2"/>
        <end position="110"/>
    </location>
</feature>
<dbReference type="InterPro" id="IPR057154">
    <property type="entry name" value="DUF7832"/>
</dbReference>